<evidence type="ECO:0000313" key="13">
    <source>
        <dbReference type="Proteomes" id="UP001499854"/>
    </source>
</evidence>
<comment type="function">
    <text evidence="10">Na(+)/H(+) antiporter that extrudes sodium in exchange for external protons.</text>
</comment>
<feature type="transmembrane region" description="Helical" evidence="10">
    <location>
        <begin position="114"/>
        <end position="135"/>
    </location>
</feature>
<accession>A0ABP5BXX7</accession>
<dbReference type="Pfam" id="PF00999">
    <property type="entry name" value="Na_H_Exchanger"/>
    <property type="match status" value="1"/>
</dbReference>
<evidence type="ECO:0000256" key="8">
    <source>
        <dbReference type="ARBA" id="ARBA00023136"/>
    </source>
</evidence>
<comment type="similarity">
    <text evidence="10">Belongs to the monovalent cation:proton antiporter 1 (CPA1) transporter (TC 2.A.36) family.</text>
</comment>
<dbReference type="InterPro" id="IPR018422">
    <property type="entry name" value="Cation/H_exchanger_CPA1"/>
</dbReference>
<evidence type="ECO:0000256" key="10">
    <source>
        <dbReference type="RuleBase" id="RU366002"/>
    </source>
</evidence>
<feature type="transmembrane region" description="Helical" evidence="10">
    <location>
        <begin position="6"/>
        <end position="23"/>
    </location>
</feature>
<keyword evidence="7 10" id="KW-0406">Ion transport</keyword>
<name>A0ABP5BXX7_9ACTN</name>
<feature type="transmembrane region" description="Helical" evidence="10">
    <location>
        <begin position="388"/>
        <end position="408"/>
    </location>
</feature>
<keyword evidence="9 10" id="KW-0739">Sodium transport</keyword>
<evidence type="ECO:0000256" key="3">
    <source>
        <dbReference type="ARBA" id="ARBA00022475"/>
    </source>
</evidence>
<sequence>MTAQHLLFLLGVPFFSVVVSALARRFELSGPLVLVVVGIAVSVTPFIPDYELEPEFVLLILLPPLLYQAAVETSVPSLRENWSAVLVLSVAMVLVTTTLTGFAMHWLIPGMPLSVAFVLGAVLGPPDTVAAIAIARRLGLPRRTVDILVGEGLFNDATALTAFRIALAAAVGETVTFLDAIGRFVLAAAGGILIGAVVAMVWDPIRFRMRDPRAESAISLILPFVVYITAEAVHVSGVMGVVILGLYLGHRRVRAGYATRMLDTAVWDVIVEILEATVFALIGLQLIPILRDVDAWSAGELIGYGLAAFAVVVLARFGGVYTFGYIGRSITRKFRSPVGDKDPAAHAQAERLLFVTGWAGMRGVVSLAAALSIPVTTHHGEPLPDRELVQFLTLFVVLATLIVQGLTLPPLIRKLGVEAVDEEKEDAFAYCTAMGTAANAGLARLDELEASLPDPAVDRMRDQALWRGEKARRYAQQVAAGGPSSRAEAVDAARRSMLDAERAAVEHLRDTREINDDVYRRVLNQLDLEEAFLERR</sequence>
<evidence type="ECO:0000256" key="5">
    <source>
        <dbReference type="ARBA" id="ARBA00022989"/>
    </source>
</evidence>
<keyword evidence="6 10" id="KW-0915">Sodium</keyword>
<dbReference type="Proteomes" id="UP001499854">
    <property type="component" value="Unassembled WGS sequence"/>
</dbReference>
<gene>
    <name evidence="12" type="ORF">GCM10009838_07000</name>
</gene>
<evidence type="ECO:0000313" key="12">
    <source>
        <dbReference type="EMBL" id="GAA1954214.1"/>
    </source>
</evidence>
<dbReference type="NCBIfam" id="TIGR00831">
    <property type="entry name" value="a_cpa1"/>
    <property type="match status" value="1"/>
</dbReference>
<keyword evidence="13" id="KW-1185">Reference proteome</keyword>
<dbReference type="PANTHER" id="PTHR10110">
    <property type="entry name" value="SODIUM/HYDROGEN EXCHANGER"/>
    <property type="match status" value="1"/>
</dbReference>
<evidence type="ECO:0000256" key="7">
    <source>
        <dbReference type="ARBA" id="ARBA00023065"/>
    </source>
</evidence>
<dbReference type="Gene3D" id="1.20.1530.20">
    <property type="match status" value="1"/>
</dbReference>
<protein>
    <submittedName>
        <fullName evidence="12">Na+/H+ antiporter</fullName>
    </submittedName>
</protein>
<dbReference type="InterPro" id="IPR038770">
    <property type="entry name" value="Na+/solute_symporter_sf"/>
</dbReference>
<evidence type="ECO:0000256" key="4">
    <source>
        <dbReference type="ARBA" id="ARBA00022692"/>
    </source>
</evidence>
<keyword evidence="2 10" id="KW-0813">Transport</keyword>
<dbReference type="InterPro" id="IPR004705">
    <property type="entry name" value="Cation/H_exchanger_CPA1_bac"/>
</dbReference>
<reference evidence="13" key="1">
    <citation type="journal article" date="2019" name="Int. J. Syst. Evol. Microbiol.">
        <title>The Global Catalogue of Microorganisms (GCM) 10K type strain sequencing project: providing services to taxonomists for standard genome sequencing and annotation.</title>
        <authorList>
            <consortium name="The Broad Institute Genomics Platform"/>
            <consortium name="The Broad Institute Genome Sequencing Center for Infectious Disease"/>
            <person name="Wu L."/>
            <person name="Ma J."/>
        </authorList>
    </citation>
    <scope>NUCLEOTIDE SEQUENCE [LARGE SCALE GENOMIC DNA]</scope>
    <source>
        <strain evidence="13">JCM 16013</strain>
    </source>
</reference>
<dbReference type="RefSeq" id="WP_344655419.1">
    <property type="nucleotide sequence ID" value="NZ_BAAAQM010000002.1"/>
</dbReference>
<feature type="transmembrane region" description="Helical" evidence="10">
    <location>
        <begin position="302"/>
        <end position="326"/>
    </location>
</feature>
<keyword evidence="3 10" id="KW-1003">Cell membrane</keyword>
<feature type="transmembrane region" description="Helical" evidence="10">
    <location>
        <begin position="30"/>
        <end position="48"/>
    </location>
</feature>
<organism evidence="12 13">
    <name type="scientific">Catenulispora subtropica</name>
    <dbReference type="NCBI Taxonomy" id="450798"/>
    <lineage>
        <taxon>Bacteria</taxon>
        <taxon>Bacillati</taxon>
        <taxon>Actinomycetota</taxon>
        <taxon>Actinomycetes</taxon>
        <taxon>Catenulisporales</taxon>
        <taxon>Catenulisporaceae</taxon>
        <taxon>Catenulispora</taxon>
    </lineage>
</organism>
<dbReference type="EMBL" id="BAAAQM010000002">
    <property type="protein sequence ID" value="GAA1954214.1"/>
    <property type="molecule type" value="Genomic_DNA"/>
</dbReference>
<keyword evidence="4 10" id="KW-0812">Transmembrane</keyword>
<proteinExistence type="inferred from homology"/>
<dbReference type="PANTHER" id="PTHR10110:SF86">
    <property type="entry name" value="SODIUM_HYDROGEN EXCHANGER 7"/>
    <property type="match status" value="1"/>
</dbReference>
<comment type="caution">
    <text evidence="12">The sequence shown here is derived from an EMBL/GenBank/DDBJ whole genome shotgun (WGS) entry which is preliminary data.</text>
</comment>
<feature type="domain" description="Cation/H+ exchanger transmembrane" evidence="11">
    <location>
        <begin position="16"/>
        <end position="413"/>
    </location>
</feature>
<evidence type="ECO:0000256" key="6">
    <source>
        <dbReference type="ARBA" id="ARBA00023053"/>
    </source>
</evidence>
<feature type="transmembrane region" description="Helical" evidence="10">
    <location>
        <begin position="54"/>
        <end position="71"/>
    </location>
</feature>
<keyword evidence="8 10" id="KW-0472">Membrane</keyword>
<keyword evidence="5 10" id="KW-1133">Transmembrane helix</keyword>
<feature type="transmembrane region" description="Helical" evidence="10">
    <location>
        <begin position="184"/>
        <end position="202"/>
    </location>
</feature>
<evidence type="ECO:0000256" key="9">
    <source>
        <dbReference type="ARBA" id="ARBA00023201"/>
    </source>
</evidence>
<evidence type="ECO:0000256" key="1">
    <source>
        <dbReference type="ARBA" id="ARBA00004651"/>
    </source>
</evidence>
<comment type="subcellular location">
    <subcellularLocation>
        <location evidence="1 10">Cell membrane</location>
        <topology evidence="1 10">Multi-pass membrane protein</topology>
    </subcellularLocation>
</comment>
<feature type="transmembrane region" description="Helical" evidence="10">
    <location>
        <begin position="222"/>
        <end position="248"/>
    </location>
</feature>
<dbReference type="InterPro" id="IPR006153">
    <property type="entry name" value="Cation/H_exchanger_TM"/>
</dbReference>
<evidence type="ECO:0000256" key="2">
    <source>
        <dbReference type="ARBA" id="ARBA00022448"/>
    </source>
</evidence>
<keyword evidence="10" id="KW-0050">Antiport</keyword>
<feature type="transmembrane region" description="Helical" evidence="10">
    <location>
        <begin position="83"/>
        <end position="108"/>
    </location>
</feature>
<feature type="transmembrane region" description="Helical" evidence="10">
    <location>
        <begin position="269"/>
        <end position="290"/>
    </location>
</feature>
<evidence type="ECO:0000259" key="11">
    <source>
        <dbReference type="Pfam" id="PF00999"/>
    </source>
</evidence>
<feature type="transmembrane region" description="Helical" evidence="10">
    <location>
        <begin position="352"/>
        <end position="376"/>
    </location>
</feature>